<keyword evidence="3" id="KW-1185">Reference proteome</keyword>
<organism evidence="2 3">
    <name type="scientific">Actinomadura vinacea</name>
    <dbReference type="NCBI Taxonomy" id="115336"/>
    <lineage>
        <taxon>Bacteria</taxon>
        <taxon>Bacillati</taxon>
        <taxon>Actinomycetota</taxon>
        <taxon>Actinomycetes</taxon>
        <taxon>Streptosporangiales</taxon>
        <taxon>Thermomonosporaceae</taxon>
        <taxon>Actinomadura</taxon>
    </lineage>
</organism>
<dbReference type="Proteomes" id="UP001501231">
    <property type="component" value="Unassembled WGS sequence"/>
</dbReference>
<proteinExistence type="predicted"/>
<evidence type="ECO:0000313" key="2">
    <source>
        <dbReference type="EMBL" id="GAA2435700.1"/>
    </source>
</evidence>
<comment type="caution">
    <text evidence="2">The sequence shown here is derived from an EMBL/GenBank/DDBJ whole genome shotgun (WGS) entry which is preliminary data.</text>
</comment>
<dbReference type="InterPro" id="IPR007278">
    <property type="entry name" value="DUF397"/>
</dbReference>
<dbReference type="EMBL" id="BAAARW010000020">
    <property type="protein sequence ID" value="GAA2435700.1"/>
    <property type="molecule type" value="Genomic_DNA"/>
</dbReference>
<dbReference type="RefSeq" id="WP_344593128.1">
    <property type="nucleotide sequence ID" value="NZ_BAAARW010000020.1"/>
</dbReference>
<reference evidence="2 3" key="1">
    <citation type="journal article" date="2019" name="Int. J. Syst. Evol. Microbiol.">
        <title>The Global Catalogue of Microorganisms (GCM) 10K type strain sequencing project: providing services to taxonomists for standard genome sequencing and annotation.</title>
        <authorList>
            <consortium name="The Broad Institute Genomics Platform"/>
            <consortium name="The Broad Institute Genome Sequencing Center for Infectious Disease"/>
            <person name="Wu L."/>
            <person name="Ma J."/>
        </authorList>
    </citation>
    <scope>NUCLEOTIDE SEQUENCE [LARGE SCALE GENOMIC DNA]</scope>
    <source>
        <strain evidence="2 3">JCM 3325</strain>
    </source>
</reference>
<sequence length="65" mass="7093">MTDDITSAVWRKSSWSDTAANQCVEVARLGCVVAVRDSKAPDPPHLVMTAEAWTSLVARVRGHIE</sequence>
<protein>
    <submittedName>
        <fullName evidence="2">DUF397 domain-containing protein</fullName>
    </submittedName>
</protein>
<feature type="domain" description="DUF397" evidence="1">
    <location>
        <begin position="8"/>
        <end position="61"/>
    </location>
</feature>
<accession>A0ABN3JRJ8</accession>
<dbReference type="Pfam" id="PF04149">
    <property type="entry name" value="DUF397"/>
    <property type="match status" value="1"/>
</dbReference>
<name>A0ABN3JRJ8_9ACTN</name>
<evidence type="ECO:0000313" key="3">
    <source>
        <dbReference type="Proteomes" id="UP001501231"/>
    </source>
</evidence>
<evidence type="ECO:0000259" key="1">
    <source>
        <dbReference type="Pfam" id="PF04149"/>
    </source>
</evidence>
<gene>
    <name evidence="2" type="ORF">GCM10010191_57970</name>
</gene>